<dbReference type="Pfam" id="PF02838">
    <property type="entry name" value="Glyco_hydro_20b"/>
    <property type="match status" value="1"/>
</dbReference>
<evidence type="ECO:0000256" key="6">
    <source>
        <dbReference type="ARBA" id="ARBA00030512"/>
    </source>
</evidence>
<feature type="domain" description="Glycoside hydrolase family 20 catalytic" evidence="9">
    <location>
        <begin position="166"/>
        <end position="505"/>
    </location>
</feature>
<keyword evidence="5" id="KW-0326">Glycosidase</keyword>
<dbReference type="PANTHER" id="PTHR22600:SF57">
    <property type="entry name" value="BETA-N-ACETYLHEXOSAMINIDASE"/>
    <property type="match status" value="1"/>
</dbReference>
<feature type="signal peptide" evidence="8">
    <location>
        <begin position="1"/>
        <end position="22"/>
    </location>
</feature>
<dbReference type="RefSeq" id="WP_377322765.1">
    <property type="nucleotide sequence ID" value="NZ_JBHSNF010000006.1"/>
</dbReference>
<dbReference type="Pfam" id="PF13290">
    <property type="entry name" value="CHB_HEX_C_1"/>
    <property type="match status" value="1"/>
</dbReference>
<comment type="catalytic activity">
    <reaction evidence="1">
        <text>Hydrolysis of terminal non-reducing N-acetyl-D-hexosamine residues in N-acetyl-beta-D-hexosaminides.</text>
        <dbReference type="EC" id="3.2.1.52"/>
    </reaction>
</comment>
<proteinExistence type="inferred from homology"/>
<dbReference type="EC" id="3.2.1.52" evidence="3"/>
<accession>A0ABW0QW25</accession>
<protein>
    <recommendedName>
        <fullName evidence="3">beta-N-acetylhexosaminidase</fullName>
        <ecNumber evidence="3">3.2.1.52</ecNumber>
    </recommendedName>
    <alternativeName>
        <fullName evidence="6">Beta-N-acetylhexosaminidase</fullName>
    </alternativeName>
    <alternativeName>
        <fullName evidence="7">N-acetyl-beta-glucosaminidase</fullName>
    </alternativeName>
</protein>
<comment type="caution">
    <text evidence="12">The sequence shown here is derived from an EMBL/GenBank/DDBJ whole genome shotgun (WGS) entry which is preliminary data.</text>
</comment>
<evidence type="ECO:0000256" key="7">
    <source>
        <dbReference type="ARBA" id="ARBA00033000"/>
    </source>
</evidence>
<evidence type="ECO:0000256" key="4">
    <source>
        <dbReference type="ARBA" id="ARBA00022801"/>
    </source>
</evidence>
<dbReference type="Gene3D" id="3.30.379.10">
    <property type="entry name" value="Chitobiase/beta-hexosaminidase domain 2-like"/>
    <property type="match status" value="1"/>
</dbReference>
<dbReference type="EMBL" id="JBHSNF010000006">
    <property type="protein sequence ID" value="MFC5527807.1"/>
    <property type="molecule type" value="Genomic_DNA"/>
</dbReference>
<feature type="domain" description="Beta-hexosaminidase bacterial type N-terminal" evidence="10">
    <location>
        <begin position="34"/>
        <end position="163"/>
    </location>
</feature>
<keyword evidence="13" id="KW-1185">Reference proteome</keyword>
<dbReference type="InterPro" id="IPR015882">
    <property type="entry name" value="HEX_bac_N"/>
</dbReference>
<dbReference type="InterPro" id="IPR017853">
    <property type="entry name" value="GH"/>
</dbReference>
<organism evidence="12 13">
    <name type="scientific">Rhodanobacter ginsengisoli</name>
    <dbReference type="NCBI Taxonomy" id="418646"/>
    <lineage>
        <taxon>Bacteria</taxon>
        <taxon>Pseudomonadati</taxon>
        <taxon>Pseudomonadota</taxon>
        <taxon>Gammaproteobacteria</taxon>
        <taxon>Lysobacterales</taxon>
        <taxon>Rhodanobacteraceae</taxon>
        <taxon>Rhodanobacter</taxon>
    </lineage>
</organism>
<keyword evidence="8" id="KW-0732">Signal</keyword>
<name>A0ABW0QW25_9GAMM</name>
<evidence type="ECO:0000256" key="2">
    <source>
        <dbReference type="ARBA" id="ARBA00006285"/>
    </source>
</evidence>
<evidence type="ECO:0000313" key="13">
    <source>
        <dbReference type="Proteomes" id="UP001596114"/>
    </source>
</evidence>
<dbReference type="InterPro" id="IPR025705">
    <property type="entry name" value="Beta_hexosaminidase_sua/sub"/>
</dbReference>
<dbReference type="InterPro" id="IPR029018">
    <property type="entry name" value="Hex-like_dom2"/>
</dbReference>
<evidence type="ECO:0000256" key="8">
    <source>
        <dbReference type="SAM" id="SignalP"/>
    </source>
</evidence>
<evidence type="ECO:0000259" key="11">
    <source>
        <dbReference type="Pfam" id="PF13290"/>
    </source>
</evidence>
<sequence length="776" mass="84611">MTRRLFLLCCGYLLAFGAPAAAAPRLASAIPAPPSLIPLPAELQLSPGRFSVGPQTPIVLADDRAATRRTAAWLADRVARTRGLQLAVRQGGATDKAIVLRRDPQAAVANREGYTLDVTPSGIRITARDDAGLFYGAVSAWQLLTPDAQHGAVNVPLLHIRDQPRFAWRGLMLDSARHFQSVVEVERLLQQMAEHKLNTFHWHLTDDQGWRIQIKRYPELTRIGAWRTPPQAGHDGEPMRYGGFYTQEQIRRVVAYAAARYITVVPEIDMPGHAQAAVAAYPRLGVTGERPAVSVDWGVNPYLYNVDDSTFQFIDNVLDEVMALFPSRYIHLGGDEAIKDQWQASPAVQAKMHALGLKDENALQGWFIDRVGRYLDAHGRRLVGWDEILDGGVPADATVMSWRGSMGAIRAAQLGHDVVLSPAPELYFDQLQSDHPDETAGRVPVQDLARVYAFEPVPKELDASEAKHVLGAQANAWTEHMPTMKHVEHAVFPRLDALGEVDWSPAAARNWSSFIARLPAQFARYRAQDIGYADSAFAAAITLDSTQALATGRATVTLANQADAGTLRYTLDGSAPDAHSPVYQAPFEVTLPVTVRVATFAADGSVLAAPRERVIERAQLLGFSGNALPNCPGSDFRLRVQPLPDATSLAPVYSINVFNSCQRVPATLIDGVDAIHVEAVRLERNYALAHEQKLVVSRPHSTPFGELVVHKDDCKGTVLASMPLPDPAHASRRFALDAALPVQQGEHSLCLIYTAPIDGPLYAIDSLSLHPGAAAQ</sequence>
<gene>
    <name evidence="12" type="ORF">ACFPPA_18830</name>
</gene>
<evidence type="ECO:0000313" key="12">
    <source>
        <dbReference type="EMBL" id="MFC5527807.1"/>
    </source>
</evidence>
<evidence type="ECO:0000256" key="5">
    <source>
        <dbReference type="ARBA" id="ARBA00023295"/>
    </source>
</evidence>
<dbReference type="CDD" id="cd06563">
    <property type="entry name" value="GH20_chitobiase-like"/>
    <property type="match status" value="1"/>
</dbReference>
<feature type="chain" id="PRO_5045731867" description="beta-N-acetylhexosaminidase" evidence="8">
    <location>
        <begin position="23"/>
        <end position="776"/>
    </location>
</feature>
<dbReference type="SUPFAM" id="SSF51445">
    <property type="entry name" value="(Trans)glycosidases"/>
    <property type="match status" value="1"/>
</dbReference>
<evidence type="ECO:0000256" key="3">
    <source>
        <dbReference type="ARBA" id="ARBA00012663"/>
    </source>
</evidence>
<comment type="similarity">
    <text evidence="2">Belongs to the glycosyl hydrolase 20 family.</text>
</comment>
<dbReference type="Proteomes" id="UP001596114">
    <property type="component" value="Unassembled WGS sequence"/>
</dbReference>
<evidence type="ECO:0000259" key="9">
    <source>
        <dbReference type="Pfam" id="PF00728"/>
    </source>
</evidence>
<dbReference type="PRINTS" id="PR00738">
    <property type="entry name" value="GLHYDRLASE20"/>
</dbReference>
<dbReference type="SUPFAM" id="SSF55545">
    <property type="entry name" value="beta-N-acetylhexosaminidase-like domain"/>
    <property type="match status" value="1"/>
</dbReference>
<evidence type="ECO:0000256" key="1">
    <source>
        <dbReference type="ARBA" id="ARBA00001231"/>
    </source>
</evidence>
<feature type="domain" description="GH29D-like beta-sandwich" evidence="11">
    <location>
        <begin position="553"/>
        <end position="604"/>
    </location>
</feature>
<keyword evidence="4" id="KW-0378">Hydrolase</keyword>
<dbReference type="PANTHER" id="PTHR22600">
    <property type="entry name" value="BETA-HEXOSAMINIDASE"/>
    <property type="match status" value="1"/>
</dbReference>
<dbReference type="Pfam" id="PF00728">
    <property type="entry name" value="Glyco_hydro_20"/>
    <property type="match status" value="1"/>
</dbReference>
<dbReference type="InterPro" id="IPR059177">
    <property type="entry name" value="GH29D-like_dom"/>
</dbReference>
<dbReference type="Gene3D" id="3.20.20.80">
    <property type="entry name" value="Glycosidases"/>
    <property type="match status" value="1"/>
</dbReference>
<reference evidence="13" key="1">
    <citation type="journal article" date="2019" name="Int. J. Syst. Evol. Microbiol.">
        <title>The Global Catalogue of Microorganisms (GCM) 10K type strain sequencing project: providing services to taxonomists for standard genome sequencing and annotation.</title>
        <authorList>
            <consortium name="The Broad Institute Genomics Platform"/>
            <consortium name="The Broad Institute Genome Sequencing Center for Infectious Disease"/>
            <person name="Wu L."/>
            <person name="Ma J."/>
        </authorList>
    </citation>
    <scope>NUCLEOTIDE SEQUENCE [LARGE SCALE GENOMIC DNA]</scope>
    <source>
        <strain evidence="13">CGMCC 1.16619</strain>
    </source>
</reference>
<dbReference type="InterPro" id="IPR015883">
    <property type="entry name" value="Glyco_hydro_20_cat"/>
</dbReference>
<evidence type="ECO:0000259" key="10">
    <source>
        <dbReference type="Pfam" id="PF02838"/>
    </source>
</evidence>